<dbReference type="InterPro" id="IPR023753">
    <property type="entry name" value="FAD/NAD-binding_dom"/>
</dbReference>
<keyword evidence="7" id="KW-1185">Reference proteome</keyword>
<proteinExistence type="predicted"/>
<reference evidence="6 7" key="1">
    <citation type="submission" date="2021-08" db="EMBL/GenBank/DDBJ databases">
        <title>Comparative Genomics Analysis of the Genus Qipengyuania Reveals Extensive Genetic Diversity and Metabolic Versatility, Including the Description of Fifteen Novel Species.</title>
        <authorList>
            <person name="Liu Y."/>
        </authorList>
    </citation>
    <scope>NUCLEOTIDE SEQUENCE [LARGE SCALE GENOMIC DNA]</scope>
    <source>
        <strain evidence="6 7">1NDH1</strain>
    </source>
</reference>
<dbReference type="PANTHER" id="PTHR43100:SF1">
    <property type="entry name" value="GLUTAMATE SYNTHASE [NADPH] SMALL CHAIN"/>
    <property type="match status" value="1"/>
</dbReference>
<evidence type="ECO:0000259" key="5">
    <source>
        <dbReference type="PROSITE" id="PS51379"/>
    </source>
</evidence>
<feature type="domain" description="4Fe-4S ferredoxin-type" evidence="5">
    <location>
        <begin position="37"/>
        <end position="68"/>
    </location>
</feature>
<evidence type="ECO:0000256" key="3">
    <source>
        <dbReference type="ARBA" id="ARBA00023164"/>
    </source>
</evidence>
<evidence type="ECO:0000256" key="2">
    <source>
        <dbReference type="ARBA" id="ARBA00023002"/>
    </source>
</evidence>
<dbReference type="PROSITE" id="PS51379">
    <property type="entry name" value="4FE4S_FER_2"/>
    <property type="match status" value="1"/>
</dbReference>
<keyword evidence="2" id="KW-0560">Oxidoreductase</keyword>
<name>A0ABX9A0X1_9SPHN</name>
<keyword evidence="3" id="KW-0314">Glutamate biosynthesis</keyword>
<dbReference type="InterPro" id="IPR028261">
    <property type="entry name" value="DPD_II"/>
</dbReference>
<evidence type="ECO:0000313" key="7">
    <source>
        <dbReference type="Proteomes" id="UP000824321"/>
    </source>
</evidence>
<dbReference type="Gene3D" id="3.50.50.60">
    <property type="entry name" value="FAD/NAD(P)-binding domain"/>
    <property type="match status" value="2"/>
</dbReference>
<organism evidence="6 7">
    <name type="scientific">Qipengyuania gelatinilytica</name>
    <dbReference type="NCBI Taxonomy" id="2867231"/>
    <lineage>
        <taxon>Bacteria</taxon>
        <taxon>Pseudomonadati</taxon>
        <taxon>Pseudomonadota</taxon>
        <taxon>Alphaproteobacteria</taxon>
        <taxon>Sphingomonadales</taxon>
        <taxon>Erythrobacteraceae</taxon>
        <taxon>Qipengyuania</taxon>
    </lineage>
</organism>
<dbReference type="InterPro" id="IPR006005">
    <property type="entry name" value="Glut_synth_ssu1"/>
</dbReference>
<dbReference type="Pfam" id="PF07992">
    <property type="entry name" value="Pyr_redox_2"/>
    <property type="match status" value="1"/>
</dbReference>
<gene>
    <name evidence="6" type="ORF">K3136_07600</name>
</gene>
<dbReference type="InterPro" id="IPR017896">
    <property type="entry name" value="4Fe4S_Fe-S-bd"/>
</dbReference>
<dbReference type="InterPro" id="IPR051394">
    <property type="entry name" value="Glutamate_Synthase"/>
</dbReference>
<dbReference type="InterPro" id="IPR036188">
    <property type="entry name" value="FAD/NAD-bd_sf"/>
</dbReference>
<dbReference type="Gene3D" id="1.10.1060.10">
    <property type="entry name" value="Alpha-helical ferredoxin"/>
    <property type="match status" value="1"/>
</dbReference>
<keyword evidence="1" id="KW-0028">Amino-acid biosynthesis</keyword>
<dbReference type="NCBIfam" id="TIGR01317">
    <property type="entry name" value="GOGAT_sm_gam"/>
    <property type="match status" value="1"/>
</dbReference>
<comment type="pathway">
    <text evidence="4">Amino-acid biosynthesis.</text>
</comment>
<dbReference type="EMBL" id="CP081294">
    <property type="protein sequence ID" value="QZD93979.1"/>
    <property type="molecule type" value="Genomic_DNA"/>
</dbReference>
<evidence type="ECO:0000256" key="4">
    <source>
        <dbReference type="ARBA" id="ARBA00029440"/>
    </source>
</evidence>
<dbReference type="Proteomes" id="UP000824321">
    <property type="component" value="Chromosome"/>
</dbReference>
<dbReference type="InterPro" id="IPR009051">
    <property type="entry name" value="Helical_ferredxn"/>
</dbReference>
<dbReference type="SUPFAM" id="SSF46548">
    <property type="entry name" value="alpha-helical ferredoxin"/>
    <property type="match status" value="1"/>
</dbReference>
<accession>A0ABX9A0X1</accession>
<dbReference type="Pfam" id="PF14691">
    <property type="entry name" value="Fer4_20"/>
    <property type="match status" value="1"/>
</dbReference>
<evidence type="ECO:0000313" key="6">
    <source>
        <dbReference type="EMBL" id="QZD93979.1"/>
    </source>
</evidence>
<protein>
    <submittedName>
        <fullName evidence="6">Glutamate synthase subunit beta</fullName>
    </submittedName>
</protein>
<dbReference type="PANTHER" id="PTHR43100">
    <property type="entry name" value="GLUTAMATE SYNTHASE [NADPH] SMALL CHAIN"/>
    <property type="match status" value="1"/>
</dbReference>
<dbReference type="PRINTS" id="PR00419">
    <property type="entry name" value="ADXRDTASE"/>
</dbReference>
<evidence type="ECO:0000256" key="1">
    <source>
        <dbReference type="ARBA" id="ARBA00022605"/>
    </source>
</evidence>
<dbReference type="RefSeq" id="WP_221429745.1">
    <property type="nucleotide sequence ID" value="NZ_CP081294.1"/>
</dbReference>
<sequence length="478" mass="52382">MGKETGFLEYDREDRTYIDPAERLKNYKEFTVPQPEEALRKQAARCMNCGIPYCHNGCPVNNIIPDWNHLVYENDWKNALEVLHSTNNFPEFTGRICPAPCEAACTLNIVDAPVTIKSIECAIIDRGFKEGWVKPQPAEKQTGKSVAVIGSGPAGLAAAQQLARAGHAVTVFEKSDRIGGLLRYGIPDFKMEKHLINRRAVQMEAEGVQFRTSSEVGVEVSFEALKENFDAVVLAGGAEEARMLDIPGSELSGVRLAMEFLTQQNKRNAGDDEVRAAPRGSLTATGKHVIVIGGGDTGSDCVGTSNRQGAASVTQLEIMPKPPEHEDKAMTWPDWPVKLRTSSSHEEGVERDWAVMTKRVVEEGGDVAGLECVRIEWVDGKIKEIEGSEFTLKADLILLAMGFTGPKRRGLLDRAGVELDGRGNVAADTQWYLTSEPNVFACGDMRRGQSLVVWAIREGRQCARAVDEALMGVSDLPR</sequence>
<dbReference type="SUPFAM" id="SSF51971">
    <property type="entry name" value="Nucleotide-binding domain"/>
    <property type="match status" value="2"/>
</dbReference>